<dbReference type="Proteomes" id="UP000001879">
    <property type="component" value="Chromosome"/>
</dbReference>
<dbReference type="Gene3D" id="1.25.10.10">
    <property type="entry name" value="Leucine-rich Repeat Variant"/>
    <property type="match status" value="3"/>
</dbReference>
<accession>D3T0D3</accession>
<evidence type="ECO:0000313" key="1">
    <source>
        <dbReference type="EMBL" id="ADD06412.1"/>
    </source>
</evidence>
<reference evidence="3" key="1">
    <citation type="submission" date="2010-02" db="EMBL/GenBank/DDBJ databases">
        <title>Complete sequence of chromosome of Natrialba magadii ATCC 43099.</title>
        <authorList>
            <consortium name="US DOE Joint Genome Institute"/>
            <person name="Lucas S."/>
            <person name="Copeland A."/>
            <person name="Lapidus A."/>
            <person name="Cheng J.-F."/>
            <person name="Bruce D."/>
            <person name="Goodwin L."/>
            <person name="Pitluck S."/>
            <person name="Davenport K."/>
            <person name="Saunders E."/>
            <person name="Detter J.C."/>
            <person name="Han C."/>
            <person name="Tapia R."/>
            <person name="Land M."/>
            <person name="Hauser L."/>
            <person name="Kyrpides N."/>
            <person name="Mikhailova N."/>
            <person name="De Castro R.E."/>
            <person name="Maupin-Furlow J.A."/>
            <person name="Woyke T."/>
        </authorList>
    </citation>
    <scope>NUCLEOTIDE SEQUENCE [LARGE SCALE GENOMIC DNA]</scope>
    <source>
        <strain evidence="3">ATCC 43099 / DSM 3394 / CCM 3739 / CIP 104546 / IAM 13178 / JCM 8861 / NBRC 102185 / NCIMB 2190 / MS3</strain>
    </source>
</reference>
<dbReference type="InterPro" id="IPR011989">
    <property type="entry name" value="ARM-like"/>
</dbReference>
<dbReference type="OrthoDB" id="142930at2157"/>
<dbReference type="KEGG" id="nmg:Nmag_2859"/>
<dbReference type="SMART" id="SM00567">
    <property type="entry name" value="EZ_HEAT"/>
    <property type="match status" value="9"/>
</dbReference>
<dbReference type="RefSeq" id="WP_004267193.1">
    <property type="nucleotide sequence ID" value="NC_013922.1"/>
</dbReference>
<dbReference type="Pfam" id="PF13646">
    <property type="entry name" value="HEAT_2"/>
    <property type="match status" value="2"/>
</dbReference>
<organism evidence="1 3">
    <name type="scientific">Natrialba magadii (strain ATCC 43099 / DSM 3394 / CCM 3739 / CIP 104546 / IAM 13178 / JCM 8861 / NBRC 102185 / NCIMB 2190 / MS3)</name>
    <name type="common">Natronobacterium magadii</name>
    <dbReference type="NCBI Taxonomy" id="547559"/>
    <lineage>
        <taxon>Archaea</taxon>
        <taxon>Methanobacteriati</taxon>
        <taxon>Methanobacteriota</taxon>
        <taxon>Stenosarchaea group</taxon>
        <taxon>Halobacteria</taxon>
        <taxon>Halobacteriales</taxon>
        <taxon>Natrialbaceae</taxon>
        <taxon>Natrialba</taxon>
    </lineage>
</organism>
<dbReference type="PATRIC" id="fig|547559.17.peg.1181"/>
<dbReference type="eggNOG" id="arCOG02966">
    <property type="taxonomic scope" value="Archaea"/>
</dbReference>
<dbReference type="PANTHER" id="PTHR12697:SF5">
    <property type="entry name" value="DEOXYHYPUSINE HYDROXYLASE"/>
    <property type="match status" value="1"/>
</dbReference>
<dbReference type="Pfam" id="PF03130">
    <property type="entry name" value="HEAT_PBS"/>
    <property type="match status" value="1"/>
</dbReference>
<dbReference type="InterPro" id="IPR004155">
    <property type="entry name" value="PBS_lyase_HEAT"/>
</dbReference>
<dbReference type="InterPro" id="IPR016024">
    <property type="entry name" value="ARM-type_fold"/>
</dbReference>
<dbReference type="GO" id="GO:0016491">
    <property type="term" value="F:oxidoreductase activity"/>
    <property type="evidence" value="ECO:0007669"/>
    <property type="project" value="TreeGrafter"/>
</dbReference>
<protein>
    <submittedName>
        <fullName evidence="2">HEAT domain-containing protein</fullName>
    </submittedName>
    <submittedName>
        <fullName evidence="1">HEAT-PBS family taxis protein</fullName>
    </submittedName>
</protein>
<reference evidence="1" key="4">
    <citation type="submission" date="2016-09" db="EMBL/GenBank/DDBJ databases">
        <authorList>
            <person name="Pfeiffer F."/>
        </authorList>
    </citation>
    <scope>NUCLEOTIDE SEQUENCE</scope>
    <source>
        <strain evidence="1">ATCC 43099</strain>
    </source>
</reference>
<keyword evidence="3" id="KW-1185">Reference proteome</keyword>
<dbReference type="EMBL" id="CP001932">
    <property type="protein sequence ID" value="ADD06412.1"/>
    <property type="molecule type" value="Genomic_DNA"/>
</dbReference>
<dbReference type="PANTHER" id="PTHR12697">
    <property type="entry name" value="PBS LYASE HEAT-LIKE PROTEIN"/>
    <property type="match status" value="1"/>
</dbReference>
<name>D3T0D3_NATMM</name>
<dbReference type="AlphaFoldDB" id="D3T0D3"/>
<dbReference type="GeneID" id="8825718"/>
<dbReference type="Proteomes" id="UP000011543">
    <property type="component" value="Unassembled WGS sequence"/>
</dbReference>
<dbReference type="PaxDb" id="547559-Nmag_2859"/>
<evidence type="ECO:0000313" key="2">
    <source>
        <dbReference type="EMBL" id="ELY31701.1"/>
    </source>
</evidence>
<dbReference type="HOGENOM" id="CLU_053271_0_0_2"/>
<sequence>MALFELERNANFEQLIRHLEGSSNPDIRRRAAEILGSLETSADDVVSEGQPRSVRDDVVEALITASQDDENDEVRAAAIDALDQYGQDALEEFIGELSGQDFENLAEWKKAKVLARGLSADRPELRMAAATGLGRIGEDNVVTALVNRLDDPDERVRKRVARALGRIEAAESVPALSKQFHADTYGVRIEIAYALADIGTDNALRELIDVADAEDEVLRRIAVDALGRLGSTEAVEVLANALSDETDMVRRTAMFSLVQLLSEAPANASHQVREKIVGELEAADTDEVIDPLIEILDRSTETAQRRNAAWLLGRVANDNDGQTEAAQNALIETMGDDDEMTSKFAATSLSLLDSDGLELRLIELVEDGLKDEELRVKALFVLGKIGTDTSRRRLSSFVERTDSDRLRKRGFSALSKLGGVGTVAGDAV</sequence>
<dbReference type="EMBL" id="AOHS01000024">
    <property type="protein sequence ID" value="ELY31701.1"/>
    <property type="molecule type" value="Genomic_DNA"/>
</dbReference>
<dbReference type="STRING" id="547559.Nmag_2859"/>
<evidence type="ECO:0000313" key="4">
    <source>
        <dbReference type="Proteomes" id="UP000011543"/>
    </source>
</evidence>
<gene>
    <name evidence="1" type="ordered locus">Nmag_2859</name>
    <name evidence="2" type="ORF">C500_06105</name>
</gene>
<proteinExistence type="predicted"/>
<reference evidence="1 3" key="2">
    <citation type="journal article" date="2012" name="BMC Genomics">
        <title>A comparative genomics perspective on the genetic content of the alkaliphilic haloarchaeon Natrialba magadii ATCC 43099T.</title>
        <authorList>
            <person name="Siddaramappa S."/>
            <person name="Challacombe J.F."/>
            <person name="Decastro R.E."/>
            <person name="Pfeiffer F."/>
            <person name="Sastre D.E."/>
            <person name="Gimenez M.I."/>
            <person name="Paggi R.A."/>
            <person name="Detter J.C."/>
            <person name="Davenport K.W."/>
            <person name="Goodwin L.A."/>
            <person name="Kyrpides N."/>
            <person name="Tapia R."/>
            <person name="Pitluck S."/>
            <person name="Lucas S."/>
            <person name="Woyke T."/>
            <person name="Maupin-Furlow J.A."/>
        </authorList>
    </citation>
    <scope>NUCLEOTIDE SEQUENCE [LARGE SCALE GENOMIC DNA]</scope>
    <source>
        <strain evidence="1">ATCC 43099</strain>
        <strain evidence="3">ATCC 43099 / DSM 3394 / CCM 3739 / CIP 104546 / IAM 13178 / JCM 8861 / NBRC 102185 / NCIMB 2190 / MS3</strain>
    </source>
</reference>
<dbReference type="SUPFAM" id="SSF48371">
    <property type="entry name" value="ARM repeat"/>
    <property type="match status" value="2"/>
</dbReference>
<reference evidence="2 4" key="3">
    <citation type="journal article" date="2014" name="PLoS Genet.">
        <title>Phylogenetically driven sequencing of extremely halophilic archaea reveals strategies for static and dynamic osmo-response.</title>
        <authorList>
            <person name="Becker E.A."/>
            <person name="Seitzer P.M."/>
            <person name="Tritt A."/>
            <person name="Larsen D."/>
            <person name="Krusor M."/>
            <person name="Yao A.I."/>
            <person name="Wu D."/>
            <person name="Madern D."/>
            <person name="Eisen J.A."/>
            <person name="Darling A.E."/>
            <person name="Facciotti M.T."/>
        </authorList>
    </citation>
    <scope>NUCLEOTIDE SEQUENCE [LARGE SCALE GENOMIC DNA]</scope>
    <source>
        <strain evidence="4">ATCC 43099 / DSM 3394 / CCM 3739 / CIP 104546 / IAM 13178 / JCM 8861 / NBRC 102185 / NCIMB 2190 / MS3</strain>
        <strain evidence="2">MS-3</strain>
    </source>
</reference>
<evidence type="ECO:0000313" key="3">
    <source>
        <dbReference type="Proteomes" id="UP000001879"/>
    </source>
</evidence>